<dbReference type="Proteomes" id="UP000887023">
    <property type="component" value="Chromosome"/>
</dbReference>
<feature type="active site" description="Nucleophile" evidence="7">
    <location>
        <position position="228"/>
    </location>
</feature>
<keyword evidence="5" id="KW-0012">Acyltransferase</keyword>
<keyword evidence="6 7" id="KW-0961">Cell wall biogenesis/degradation</keyword>
<keyword evidence="2" id="KW-0808">Transferase</keyword>
<keyword evidence="11" id="KW-1185">Reference proteome</keyword>
<dbReference type="Pfam" id="PF17964">
    <property type="entry name" value="Big_10"/>
    <property type="match status" value="1"/>
</dbReference>
<comment type="pathway">
    <text evidence="1 7">Cell wall biogenesis; peptidoglycan biosynthesis.</text>
</comment>
<dbReference type="SUPFAM" id="SSF141523">
    <property type="entry name" value="L,D-transpeptidase catalytic domain-like"/>
    <property type="match status" value="1"/>
</dbReference>
<keyword evidence="4 7" id="KW-0573">Peptidoglycan synthesis</keyword>
<dbReference type="InterPro" id="IPR041280">
    <property type="entry name" value="Big_10"/>
</dbReference>
<evidence type="ECO:0000256" key="3">
    <source>
        <dbReference type="ARBA" id="ARBA00022960"/>
    </source>
</evidence>
<dbReference type="InterPro" id="IPR005490">
    <property type="entry name" value="LD_TPept_cat_dom"/>
</dbReference>
<dbReference type="PROSITE" id="PS52029">
    <property type="entry name" value="LD_TPASE"/>
    <property type="match status" value="1"/>
</dbReference>
<dbReference type="Gene3D" id="2.60.40.3710">
    <property type="match status" value="1"/>
</dbReference>
<evidence type="ECO:0000256" key="8">
    <source>
        <dbReference type="SAM" id="SignalP"/>
    </source>
</evidence>
<dbReference type="Gene3D" id="2.40.440.10">
    <property type="entry name" value="L,D-transpeptidase catalytic domain-like"/>
    <property type="match status" value="1"/>
</dbReference>
<evidence type="ECO:0000256" key="7">
    <source>
        <dbReference type="PROSITE-ProRule" id="PRU01373"/>
    </source>
</evidence>
<sequence length="253" mass="27034">MGKPAVRFLFTALLATLAIAWSTGHGVAAVAPDPPSGVPSVAQITPSDGRVVGIAAPISVHFAAPVTDRAAAERSLTISASREVPRGEFSWTGDQDMVWQPTGYWPAHTSVTVLAADRIARFEIGNATVSVGNTSTYVFTVSVNGEVVKEWPASFGKPGHETPWGQFSVLEKYPTIVMDSSTYGVPIDSPEGYKLDVEFATRIVGGIFVHAAPWSIQQQGFQNVSHGCINLTTDRAEWFMNNANYGDPVIITG</sequence>
<evidence type="ECO:0000313" key="10">
    <source>
        <dbReference type="EMBL" id="QXQ15237.1"/>
    </source>
</evidence>
<dbReference type="CDD" id="cd16913">
    <property type="entry name" value="YkuD_like"/>
    <property type="match status" value="1"/>
</dbReference>
<keyword evidence="3 7" id="KW-0133">Cell shape</keyword>
<evidence type="ECO:0000256" key="5">
    <source>
        <dbReference type="ARBA" id="ARBA00023315"/>
    </source>
</evidence>
<accession>A0ABX8SDL2</accession>
<feature type="active site" description="Proton donor/acceptor" evidence="7">
    <location>
        <position position="210"/>
    </location>
</feature>
<dbReference type="PANTHER" id="PTHR30582">
    <property type="entry name" value="L,D-TRANSPEPTIDASE"/>
    <property type="match status" value="1"/>
</dbReference>
<dbReference type="EMBL" id="CP079105">
    <property type="protein sequence ID" value="QXQ15237.1"/>
    <property type="molecule type" value="Genomic_DNA"/>
</dbReference>
<reference evidence="10" key="1">
    <citation type="submission" date="2021-07" db="EMBL/GenBank/DDBJ databases">
        <title>Candidatus Kaistella beijingensis sp. nov. isolated from a municipal wastewater treatment plant is involved in sludge foaming.</title>
        <authorList>
            <person name="Song Y."/>
            <person name="Liu S.-J."/>
        </authorList>
    </citation>
    <scope>NUCLEOTIDE SEQUENCE</scope>
    <source>
        <strain evidence="10">DSM 43998</strain>
    </source>
</reference>
<feature type="chain" id="PRO_5045344734" evidence="8">
    <location>
        <begin position="21"/>
        <end position="253"/>
    </location>
</feature>
<evidence type="ECO:0000256" key="6">
    <source>
        <dbReference type="ARBA" id="ARBA00023316"/>
    </source>
</evidence>
<dbReference type="Pfam" id="PF03734">
    <property type="entry name" value="YkuD"/>
    <property type="match status" value="1"/>
</dbReference>
<dbReference type="PANTHER" id="PTHR30582:SF2">
    <property type="entry name" value="L,D-TRANSPEPTIDASE YCIB-RELATED"/>
    <property type="match status" value="1"/>
</dbReference>
<proteinExistence type="predicted"/>
<dbReference type="CDD" id="cd13431">
    <property type="entry name" value="LDT_IgD_like_1"/>
    <property type="match status" value="1"/>
</dbReference>
<feature type="signal peptide" evidence="8">
    <location>
        <begin position="1"/>
        <end position="20"/>
    </location>
</feature>
<name>A0ABX8SDL2_9ACTN</name>
<keyword evidence="8" id="KW-0732">Signal</keyword>
<evidence type="ECO:0000256" key="4">
    <source>
        <dbReference type="ARBA" id="ARBA00022984"/>
    </source>
</evidence>
<protein>
    <submittedName>
        <fullName evidence="10">L,D-transpeptidase</fullName>
    </submittedName>
</protein>
<feature type="domain" description="L,D-TPase catalytic" evidence="9">
    <location>
        <begin position="128"/>
        <end position="252"/>
    </location>
</feature>
<dbReference type="InterPro" id="IPR050979">
    <property type="entry name" value="LD-transpeptidase"/>
</dbReference>
<organism evidence="10 11">
    <name type="scientific">Skermania pinensis</name>
    <dbReference type="NCBI Taxonomy" id="39122"/>
    <lineage>
        <taxon>Bacteria</taxon>
        <taxon>Bacillati</taxon>
        <taxon>Actinomycetota</taxon>
        <taxon>Actinomycetes</taxon>
        <taxon>Mycobacteriales</taxon>
        <taxon>Gordoniaceae</taxon>
        <taxon>Skermania</taxon>
    </lineage>
</organism>
<gene>
    <name evidence="10" type="ORF">KV203_07915</name>
</gene>
<evidence type="ECO:0000256" key="1">
    <source>
        <dbReference type="ARBA" id="ARBA00004752"/>
    </source>
</evidence>
<evidence type="ECO:0000313" key="11">
    <source>
        <dbReference type="Proteomes" id="UP000887023"/>
    </source>
</evidence>
<dbReference type="InterPro" id="IPR038063">
    <property type="entry name" value="Transpep_catalytic_dom"/>
</dbReference>
<evidence type="ECO:0000256" key="2">
    <source>
        <dbReference type="ARBA" id="ARBA00022679"/>
    </source>
</evidence>
<dbReference type="RefSeq" id="WP_066471596.1">
    <property type="nucleotide sequence ID" value="NZ_CBCRUZ010000001.1"/>
</dbReference>
<evidence type="ECO:0000259" key="9">
    <source>
        <dbReference type="PROSITE" id="PS52029"/>
    </source>
</evidence>